<evidence type="ECO:0000259" key="1">
    <source>
        <dbReference type="Pfam" id="PF01636"/>
    </source>
</evidence>
<dbReference type="PANTHER" id="PTHR21310:SF15">
    <property type="entry name" value="AMINOGLYCOSIDE PHOSPHOTRANSFERASE DOMAIN-CONTAINING PROTEIN"/>
    <property type="match status" value="1"/>
</dbReference>
<keyword evidence="2" id="KW-0808">Transferase</keyword>
<evidence type="ECO:0000313" key="2">
    <source>
        <dbReference type="EMBL" id="MDA3627289.1"/>
    </source>
</evidence>
<accession>A0ABT4UZZ8</accession>
<proteinExistence type="predicted"/>
<gene>
    <name evidence="2" type="ORF">OU415_17720</name>
</gene>
<dbReference type="InterPro" id="IPR002575">
    <property type="entry name" value="Aminoglycoside_PTrfase"/>
</dbReference>
<keyword evidence="3" id="KW-1185">Reference proteome</keyword>
<dbReference type="EMBL" id="JAQGLA010000026">
    <property type="protein sequence ID" value="MDA3627289.1"/>
    <property type="molecule type" value="Genomic_DNA"/>
</dbReference>
<dbReference type="Pfam" id="PF01636">
    <property type="entry name" value="APH"/>
    <property type="match status" value="1"/>
</dbReference>
<protein>
    <submittedName>
        <fullName evidence="2">Aminoglycoside 3'-phosphotransferase/choline kinase family protein</fullName>
    </submittedName>
</protein>
<evidence type="ECO:0000313" key="3">
    <source>
        <dbReference type="Proteomes" id="UP001210380"/>
    </source>
</evidence>
<dbReference type="Gene3D" id="3.30.200.20">
    <property type="entry name" value="Phosphorylase Kinase, domain 1"/>
    <property type="match status" value="1"/>
</dbReference>
<name>A0ABT4UZZ8_9PSEU</name>
<dbReference type="RefSeq" id="WP_270949959.1">
    <property type="nucleotide sequence ID" value="NZ_JAQGLA010000026.1"/>
</dbReference>
<dbReference type="PANTHER" id="PTHR21310">
    <property type="entry name" value="AMINOGLYCOSIDE PHOSPHOTRANSFERASE-RELATED-RELATED"/>
    <property type="match status" value="1"/>
</dbReference>
<dbReference type="InterPro" id="IPR011009">
    <property type="entry name" value="Kinase-like_dom_sf"/>
</dbReference>
<keyword evidence="2" id="KW-0418">Kinase</keyword>
<reference evidence="2 3" key="1">
    <citation type="submission" date="2022-11" db="EMBL/GenBank/DDBJ databases">
        <title>Draft genome sequence of Saccharopolyspora sp. WRP15-2 isolated from rhizosphere soils of wild rice in Thailand.</title>
        <authorList>
            <person name="Duangmal K."/>
            <person name="Kammanee S."/>
            <person name="Muangham S."/>
        </authorList>
    </citation>
    <scope>NUCLEOTIDE SEQUENCE [LARGE SCALE GENOMIC DNA]</scope>
    <source>
        <strain evidence="2 3">WRP15-2</strain>
    </source>
</reference>
<dbReference type="GO" id="GO:0016301">
    <property type="term" value="F:kinase activity"/>
    <property type="evidence" value="ECO:0007669"/>
    <property type="project" value="UniProtKB-KW"/>
</dbReference>
<dbReference type="CDD" id="cd05120">
    <property type="entry name" value="APH_ChoK_like"/>
    <property type="match status" value="1"/>
</dbReference>
<dbReference type="SUPFAM" id="SSF56112">
    <property type="entry name" value="Protein kinase-like (PK-like)"/>
    <property type="match status" value="1"/>
</dbReference>
<sequence length="286" mass="30120">MTSTPTAEHVAALVSDALALSGPLSPVDEGGEHLSWLFGEHHVVRMAPDPEAGERQRRELALRDLLRGRLGIPLPRSAASGEWAPGLAFTVDERLPGASAEVRPVGASGERELAAMLAALRSTEVPAELGLPTSPRRDVPELVRTAQAAADRLAANGQVQGRFTPDAAAVGPAPEVALLHADLKGEHLLVDEHGSVSGVLDWTDAEFGDPATDIAGLAISVGSAAAVRIAERAGYSADTNARGLVFARCDTLIRLDDRLHGADDSPERLLRAQLRRAWEPVPGDRA</sequence>
<feature type="domain" description="Aminoglycoside phosphotransferase" evidence="1">
    <location>
        <begin position="25"/>
        <end position="236"/>
    </location>
</feature>
<organism evidence="2 3">
    <name type="scientific">Saccharopolyspora oryzae</name>
    <dbReference type="NCBI Taxonomy" id="2997343"/>
    <lineage>
        <taxon>Bacteria</taxon>
        <taxon>Bacillati</taxon>
        <taxon>Actinomycetota</taxon>
        <taxon>Actinomycetes</taxon>
        <taxon>Pseudonocardiales</taxon>
        <taxon>Pseudonocardiaceae</taxon>
        <taxon>Saccharopolyspora</taxon>
    </lineage>
</organism>
<dbReference type="InterPro" id="IPR051678">
    <property type="entry name" value="AGP_Transferase"/>
</dbReference>
<comment type="caution">
    <text evidence="2">The sequence shown here is derived from an EMBL/GenBank/DDBJ whole genome shotgun (WGS) entry which is preliminary data.</text>
</comment>
<dbReference type="Gene3D" id="3.90.1200.10">
    <property type="match status" value="1"/>
</dbReference>
<dbReference type="Proteomes" id="UP001210380">
    <property type="component" value="Unassembled WGS sequence"/>
</dbReference>